<dbReference type="SUPFAM" id="SSF53720">
    <property type="entry name" value="ALDH-like"/>
    <property type="match status" value="1"/>
</dbReference>
<dbReference type="Pfam" id="PF05893">
    <property type="entry name" value="LuxC"/>
    <property type="match status" value="1"/>
</dbReference>
<dbReference type="EMBL" id="BAABEY010000011">
    <property type="protein sequence ID" value="GAA4434839.1"/>
    <property type="molecule type" value="Genomic_DNA"/>
</dbReference>
<dbReference type="Proteomes" id="UP001501508">
    <property type="component" value="Unassembled WGS sequence"/>
</dbReference>
<sequence>MISKDQRIAAFVGFSEFLRNTESAEILDDWAQQAYLRNNWFVPQNVLAALSAIAAMLRDEERLSQWVVQYPEVENPATIGVVLAGNLPAVGFHDLLCVLISGHRLLVKPSKDDTVLIELILEKLCEIEPAFREAVTFAERINAADAYIATGSDNTARYFETYFASKPHIIRKNRVSVAVLSGNETAAELQGLCSDIFLYFGLGCRNVSKVYVPEGYAFSAFYETAEAFRDYAAHHHKYFNNYEYNKSILLVNGDEHLDNGFLLIQENERLVSPLSMIYFETYHEPAEVKARLDALREKIQCVVTGLDFGEKEVPFGKSQQPSLTDYPDGVDVMAFLSGIGGRKEE</sequence>
<dbReference type="InterPro" id="IPR016161">
    <property type="entry name" value="Ald_DH/histidinol_DH"/>
</dbReference>
<keyword evidence="1" id="KW-0521">NADP</keyword>
<organism evidence="2 3">
    <name type="scientific">Ravibacter arvi</name>
    <dbReference type="NCBI Taxonomy" id="2051041"/>
    <lineage>
        <taxon>Bacteria</taxon>
        <taxon>Pseudomonadati</taxon>
        <taxon>Bacteroidota</taxon>
        <taxon>Cytophagia</taxon>
        <taxon>Cytophagales</taxon>
        <taxon>Spirosomataceae</taxon>
        <taxon>Ravibacter</taxon>
    </lineage>
</organism>
<evidence type="ECO:0000313" key="2">
    <source>
        <dbReference type="EMBL" id="GAA4434839.1"/>
    </source>
</evidence>
<proteinExistence type="predicted"/>
<dbReference type="InterPro" id="IPR008670">
    <property type="entry name" value="CoA_reduct_LuxC"/>
</dbReference>
<evidence type="ECO:0000256" key="1">
    <source>
        <dbReference type="ARBA" id="ARBA00022857"/>
    </source>
</evidence>
<protein>
    <submittedName>
        <fullName evidence="2">Acyl-CoA reductase</fullName>
    </submittedName>
</protein>
<name>A0ABP8LRF3_9BACT</name>
<reference evidence="3" key="1">
    <citation type="journal article" date="2019" name="Int. J. Syst. Evol. Microbiol.">
        <title>The Global Catalogue of Microorganisms (GCM) 10K type strain sequencing project: providing services to taxonomists for standard genome sequencing and annotation.</title>
        <authorList>
            <consortium name="The Broad Institute Genomics Platform"/>
            <consortium name="The Broad Institute Genome Sequencing Center for Infectious Disease"/>
            <person name="Wu L."/>
            <person name="Ma J."/>
        </authorList>
    </citation>
    <scope>NUCLEOTIDE SEQUENCE [LARGE SCALE GENOMIC DNA]</scope>
    <source>
        <strain evidence="3">JCM 31920</strain>
    </source>
</reference>
<keyword evidence="3" id="KW-1185">Reference proteome</keyword>
<evidence type="ECO:0000313" key="3">
    <source>
        <dbReference type="Proteomes" id="UP001501508"/>
    </source>
</evidence>
<dbReference type="RefSeq" id="WP_345027010.1">
    <property type="nucleotide sequence ID" value="NZ_BAABEY010000011.1"/>
</dbReference>
<accession>A0ABP8LRF3</accession>
<comment type="caution">
    <text evidence="2">The sequence shown here is derived from an EMBL/GenBank/DDBJ whole genome shotgun (WGS) entry which is preliminary data.</text>
</comment>
<gene>
    <name evidence="2" type="ORF">GCM10023091_10340</name>
</gene>